<dbReference type="PROSITE" id="PS00111">
    <property type="entry name" value="PGLYCERATE_KINASE"/>
    <property type="match status" value="1"/>
</dbReference>
<feature type="non-terminal residue" evidence="8">
    <location>
        <position position="249"/>
    </location>
</feature>
<dbReference type="Pfam" id="PF00162">
    <property type="entry name" value="PGK"/>
    <property type="match status" value="1"/>
</dbReference>
<dbReference type="InterPro" id="IPR001576">
    <property type="entry name" value="Phosphoglycerate_kinase"/>
</dbReference>
<sequence>MIKSPKQLNLKSKKVFLRVDFNVPLKNGHVQDQYRIECSVPTIKYCLKHGASVILCSHLGRPNGKIVEEMSLVPVGETLADLLEMPIKFSLDCISKDSHDVTLGLKPGEVHLLENLRFHKGETENDPSFSEQLAKHGDVFINDAFGTSHRSHASNVGVVPYFTQKGVGFLIKNEIKYLDKAIQNPARPFVVLLGGAKIKGKLDLILKLIQIADTILIGGGMAFTFLKAKGKEIGNSLVDESMIPDAKKI</sequence>
<comment type="similarity">
    <text evidence="2">Belongs to the phosphoglycerate kinase family.</text>
</comment>
<evidence type="ECO:0000256" key="2">
    <source>
        <dbReference type="ARBA" id="ARBA00008982"/>
    </source>
</evidence>
<dbReference type="GO" id="GO:0004618">
    <property type="term" value="F:phosphoglycerate kinase activity"/>
    <property type="evidence" value="ECO:0007669"/>
    <property type="project" value="UniProtKB-EC"/>
</dbReference>
<dbReference type="PANTHER" id="PTHR11406">
    <property type="entry name" value="PHOSPHOGLYCERATE KINASE"/>
    <property type="match status" value="1"/>
</dbReference>
<dbReference type="GO" id="GO:0006096">
    <property type="term" value="P:glycolytic process"/>
    <property type="evidence" value="ECO:0007669"/>
    <property type="project" value="InterPro"/>
</dbReference>
<evidence type="ECO:0000256" key="5">
    <source>
        <dbReference type="ARBA" id="ARBA00022741"/>
    </source>
</evidence>
<dbReference type="InterPro" id="IPR015824">
    <property type="entry name" value="Phosphoglycerate_kinase_N"/>
</dbReference>
<proteinExistence type="inferred from homology"/>
<dbReference type="GO" id="GO:0005524">
    <property type="term" value="F:ATP binding"/>
    <property type="evidence" value="ECO:0007669"/>
    <property type="project" value="UniProtKB-KW"/>
</dbReference>
<dbReference type="EMBL" id="UINC01115016">
    <property type="protein sequence ID" value="SVC85732.1"/>
    <property type="molecule type" value="Genomic_DNA"/>
</dbReference>
<evidence type="ECO:0000256" key="4">
    <source>
        <dbReference type="ARBA" id="ARBA00022679"/>
    </source>
</evidence>
<dbReference type="PRINTS" id="PR00477">
    <property type="entry name" value="PHGLYCKINASE"/>
</dbReference>
<protein>
    <recommendedName>
        <fullName evidence="3">phosphoglycerate kinase</fullName>
        <ecNumber evidence="3">2.7.2.3</ecNumber>
    </recommendedName>
</protein>
<dbReference type="GO" id="GO:0006094">
    <property type="term" value="P:gluconeogenesis"/>
    <property type="evidence" value="ECO:0007669"/>
    <property type="project" value="TreeGrafter"/>
</dbReference>
<accession>A0A382QLX9</accession>
<keyword evidence="4" id="KW-0808">Transferase</keyword>
<gene>
    <name evidence="8" type="ORF">METZ01_LOCUS338586</name>
</gene>
<dbReference type="GO" id="GO:0043531">
    <property type="term" value="F:ADP binding"/>
    <property type="evidence" value="ECO:0007669"/>
    <property type="project" value="TreeGrafter"/>
</dbReference>
<dbReference type="PANTHER" id="PTHR11406:SF23">
    <property type="entry name" value="PHOSPHOGLYCERATE KINASE 1, CHLOROPLASTIC-RELATED"/>
    <property type="match status" value="1"/>
</dbReference>
<dbReference type="InterPro" id="IPR036043">
    <property type="entry name" value="Phosphoglycerate_kinase_sf"/>
</dbReference>
<name>A0A382QLX9_9ZZZZ</name>
<comment type="catalytic activity">
    <reaction evidence="1">
        <text>(2R)-3-phosphoglycerate + ATP = (2R)-3-phospho-glyceroyl phosphate + ADP</text>
        <dbReference type="Rhea" id="RHEA:14801"/>
        <dbReference type="ChEBI" id="CHEBI:30616"/>
        <dbReference type="ChEBI" id="CHEBI:57604"/>
        <dbReference type="ChEBI" id="CHEBI:58272"/>
        <dbReference type="ChEBI" id="CHEBI:456216"/>
        <dbReference type="EC" id="2.7.2.3"/>
    </reaction>
</comment>
<dbReference type="AlphaFoldDB" id="A0A382QLX9"/>
<dbReference type="SUPFAM" id="SSF53748">
    <property type="entry name" value="Phosphoglycerate kinase"/>
    <property type="match status" value="1"/>
</dbReference>
<evidence type="ECO:0000256" key="1">
    <source>
        <dbReference type="ARBA" id="ARBA00000642"/>
    </source>
</evidence>
<dbReference type="GO" id="GO:0005829">
    <property type="term" value="C:cytosol"/>
    <property type="evidence" value="ECO:0007669"/>
    <property type="project" value="TreeGrafter"/>
</dbReference>
<organism evidence="8">
    <name type="scientific">marine metagenome</name>
    <dbReference type="NCBI Taxonomy" id="408172"/>
    <lineage>
        <taxon>unclassified sequences</taxon>
        <taxon>metagenomes</taxon>
        <taxon>ecological metagenomes</taxon>
    </lineage>
</organism>
<reference evidence="8" key="1">
    <citation type="submission" date="2018-05" db="EMBL/GenBank/DDBJ databases">
        <authorList>
            <person name="Lanie J.A."/>
            <person name="Ng W.-L."/>
            <person name="Kazmierczak K.M."/>
            <person name="Andrzejewski T.M."/>
            <person name="Davidsen T.M."/>
            <person name="Wayne K.J."/>
            <person name="Tettelin H."/>
            <person name="Glass J.I."/>
            <person name="Rusch D."/>
            <person name="Podicherti R."/>
            <person name="Tsui H.-C.T."/>
            <person name="Winkler M.E."/>
        </authorList>
    </citation>
    <scope>NUCLEOTIDE SEQUENCE</scope>
</reference>
<evidence type="ECO:0000313" key="8">
    <source>
        <dbReference type="EMBL" id="SVC85732.1"/>
    </source>
</evidence>
<evidence type="ECO:0000256" key="7">
    <source>
        <dbReference type="ARBA" id="ARBA00022840"/>
    </source>
</evidence>
<dbReference type="Gene3D" id="3.40.50.1260">
    <property type="entry name" value="Phosphoglycerate kinase, N-terminal domain"/>
    <property type="match status" value="2"/>
</dbReference>
<dbReference type="EC" id="2.7.2.3" evidence="3"/>
<keyword evidence="6" id="KW-0418">Kinase</keyword>
<dbReference type="FunFam" id="3.40.50.1260:FF:000006">
    <property type="entry name" value="Phosphoglycerate kinase"/>
    <property type="match status" value="1"/>
</dbReference>
<keyword evidence="7" id="KW-0067">ATP-binding</keyword>
<dbReference type="InterPro" id="IPR015911">
    <property type="entry name" value="Phosphoglycerate_kinase_CS"/>
</dbReference>
<evidence type="ECO:0000256" key="6">
    <source>
        <dbReference type="ARBA" id="ARBA00022777"/>
    </source>
</evidence>
<keyword evidence="5" id="KW-0547">Nucleotide-binding</keyword>
<evidence type="ECO:0000256" key="3">
    <source>
        <dbReference type="ARBA" id="ARBA00013061"/>
    </source>
</evidence>